<dbReference type="AlphaFoldDB" id="A0A1E5XVL1"/>
<dbReference type="EMBL" id="LAJE02000063">
    <property type="protein sequence ID" value="OEO32627.1"/>
    <property type="molecule type" value="Genomic_DNA"/>
</dbReference>
<accession>A0A1E5XVL1</accession>
<gene>
    <name evidence="1" type="ORF">VW23_010455</name>
</gene>
<sequence>MSREVGEGLGWCLVVEAPEAGFVVAIDESVEEGVALDMRGEPVLATIAAGWVAAQSVGEAAVEALGHAVGLRVEWAGEPMIDVVPAADEVEGMLAGGPAGVAPAGGAEAIGELGTIVGEDGVYRIGEGGEQAHQAGGDGAGVAPFNDLDVDEPGGPVDGDEHVAGMALEPGQVLEVDVDEAHRSRLEAPHRRLGG</sequence>
<comment type="caution">
    <text evidence="1">The sequence shown here is derived from an EMBL/GenBank/DDBJ whole genome shotgun (WGS) entry which is preliminary data.</text>
</comment>
<evidence type="ECO:0000313" key="1">
    <source>
        <dbReference type="EMBL" id="OEO32627.1"/>
    </source>
</evidence>
<keyword evidence="2" id="KW-1185">Reference proteome</keyword>
<evidence type="ECO:0000313" key="2">
    <source>
        <dbReference type="Proteomes" id="UP000095463"/>
    </source>
</evidence>
<dbReference type="Proteomes" id="UP000095463">
    <property type="component" value="Unassembled WGS sequence"/>
</dbReference>
<organism evidence="1 2">
    <name type="scientific">Devosia insulae DS-56</name>
    <dbReference type="NCBI Taxonomy" id="1116389"/>
    <lineage>
        <taxon>Bacteria</taxon>
        <taxon>Pseudomonadati</taxon>
        <taxon>Pseudomonadota</taxon>
        <taxon>Alphaproteobacteria</taxon>
        <taxon>Hyphomicrobiales</taxon>
        <taxon>Devosiaceae</taxon>
        <taxon>Devosia</taxon>
    </lineage>
</organism>
<protein>
    <submittedName>
        <fullName evidence="1">Uncharacterized protein</fullName>
    </submittedName>
</protein>
<reference evidence="1 2" key="1">
    <citation type="journal article" date="2015" name="Genome Announc.">
        <title>Genome Assemblies of Three Soil-Associated Devosia species: D. insulae, D. limi, and D. soli.</title>
        <authorList>
            <person name="Hassan Y.I."/>
            <person name="Lepp D."/>
            <person name="Zhou T."/>
        </authorList>
    </citation>
    <scope>NUCLEOTIDE SEQUENCE [LARGE SCALE GENOMIC DNA]</scope>
    <source>
        <strain evidence="1 2">DS-56</strain>
    </source>
</reference>
<proteinExistence type="predicted"/>
<name>A0A1E5XVL1_9HYPH</name>